<proteinExistence type="predicted"/>
<gene>
    <name evidence="1" type="ORF">SAMN05444339_11542</name>
</gene>
<accession>A0A1M5EXC9</accession>
<keyword evidence="2" id="KW-1185">Reference proteome</keyword>
<name>A0A1M5EXC9_LOKAT</name>
<dbReference type="STRING" id="366533.SAMN05444339_11542"/>
<protein>
    <submittedName>
        <fullName evidence="1">Uncharacterized protein</fullName>
    </submittedName>
</protein>
<dbReference type="Proteomes" id="UP000183987">
    <property type="component" value="Unassembled WGS sequence"/>
</dbReference>
<evidence type="ECO:0000313" key="1">
    <source>
        <dbReference type="EMBL" id="SHF83878.1"/>
    </source>
</evidence>
<evidence type="ECO:0000313" key="2">
    <source>
        <dbReference type="Proteomes" id="UP000183987"/>
    </source>
</evidence>
<organism evidence="1 2">
    <name type="scientific">Loktanella atrilutea</name>
    <dbReference type="NCBI Taxonomy" id="366533"/>
    <lineage>
        <taxon>Bacteria</taxon>
        <taxon>Pseudomonadati</taxon>
        <taxon>Pseudomonadota</taxon>
        <taxon>Alphaproteobacteria</taxon>
        <taxon>Rhodobacterales</taxon>
        <taxon>Roseobacteraceae</taxon>
        <taxon>Loktanella</taxon>
    </lineage>
</organism>
<sequence length="59" mass="6726">MVIIESDLLLPDPSVVVIALLAELQSVISRPLIFEANRARGYVADVRQERFARDPRLHR</sequence>
<reference evidence="2" key="1">
    <citation type="submission" date="2016-11" db="EMBL/GenBank/DDBJ databases">
        <authorList>
            <person name="Varghese N."/>
            <person name="Submissions S."/>
        </authorList>
    </citation>
    <scope>NUCLEOTIDE SEQUENCE [LARGE SCALE GENOMIC DNA]</scope>
    <source>
        <strain evidence="2">DSM 29326</strain>
    </source>
</reference>
<dbReference type="EMBL" id="FQUE01000015">
    <property type="protein sequence ID" value="SHF83878.1"/>
    <property type="molecule type" value="Genomic_DNA"/>
</dbReference>
<dbReference type="AlphaFoldDB" id="A0A1M5EXC9"/>